<accession>A0ABS7CJ03</accession>
<dbReference type="EMBL" id="JAHZIK010002553">
    <property type="protein sequence ID" value="MBW7460915.1"/>
    <property type="molecule type" value="Genomic_DNA"/>
</dbReference>
<dbReference type="InterPro" id="IPR027417">
    <property type="entry name" value="P-loop_NTPase"/>
</dbReference>
<protein>
    <submittedName>
        <fullName evidence="1">DNA polymerase III subunit delta</fullName>
    </submittedName>
</protein>
<evidence type="ECO:0000313" key="1">
    <source>
        <dbReference type="EMBL" id="MBW7460915.1"/>
    </source>
</evidence>
<evidence type="ECO:0000313" key="2">
    <source>
        <dbReference type="Proteomes" id="UP001519887"/>
    </source>
</evidence>
<organism evidence="1 2">
    <name type="scientific">Paenibacillus sepulcri</name>
    <dbReference type="NCBI Taxonomy" id="359917"/>
    <lineage>
        <taxon>Bacteria</taxon>
        <taxon>Bacillati</taxon>
        <taxon>Bacillota</taxon>
        <taxon>Bacilli</taxon>
        <taxon>Bacillales</taxon>
        <taxon>Paenibacillaceae</taxon>
        <taxon>Paenibacillus</taxon>
    </lineage>
</organism>
<feature type="non-terminal residue" evidence="1">
    <location>
        <position position="68"/>
    </location>
</feature>
<keyword evidence="2" id="KW-1185">Reference proteome</keyword>
<gene>
    <name evidence="1" type="ORF">K0U00_43360</name>
</gene>
<comment type="caution">
    <text evidence="1">The sequence shown here is derived from an EMBL/GenBank/DDBJ whole genome shotgun (WGS) entry which is preliminary data.</text>
</comment>
<name>A0ABS7CJ03_9BACL</name>
<reference evidence="1 2" key="1">
    <citation type="submission" date="2021-07" db="EMBL/GenBank/DDBJ databases">
        <title>Paenibacillus radiodurans sp. nov., isolated from the southeastern edge of Tengger Desert.</title>
        <authorList>
            <person name="Zhang G."/>
        </authorList>
    </citation>
    <scope>NUCLEOTIDE SEQUENCE [LARGE SCALE GENOMIC DNA]</scope>
    <source>
        <strain evidence="1 2">CCM 7311</strain>
    </source>
</reference>
<proteinExistence type="predicted"/>
<sequence>MDVKEAMKQWKSGQFSPVYVIYGKDRYRMGQFIGALTELLLPRDERELGIVKFDTSETSIEEAVAEAD</sequence>
<dbReference type="Gene3D" id="3.40.50.300">
    <property type="entry name" value="P-loop containing nucleotide triphosphate hydrolases"/>
    <property type="match status" value="1"/>
</dbReference>
<dbReference type="Proteomes" id="UP001519887">
    <property type="component" value="Unassembled WGS sequence"/>
</dbReference>